<dbReference type="AlphaFoldDB" id="A0A087DL85"/>
<dbReference type="CDD" id="cd03255">
    <property type="entry name" value="ABC_MJ0796_LolCDE_FtsE"/>
    <property type="match status" value="1"/>
</dbReference>
<dbReference type="Gene3D" id="3.40.50.300">
    <property type="entry name" value="P-loop containing nucleotide triphosphate hydrolases"/>
    <property type="match status" value="1"/>
</dbReference>
<dbReference type="GO" id="GO:0098796">
    <property type="term" value="C:membrane protein complex"/>
    <property type="evidence" value="ECO:0007669"/>
    <property type="project" value="UniProtKB-ARBA"/>
</dbReference>
<gene>
    <name evidence="5" type="ORF">BSTER_0119</name>
</gene>
<dbReference type="PANTHER" id="PTHR24220">
    <property type="entry name" value="IMPORT ATP-BINDING PROTEIN"/>
    <property type="match status" value="1"/>
</dbReference>
<dbReference type="PANTHER" id="PTHR24220:SF86">
    <property type="entry name" value="ABC TRANSPORTER ABCH.1"/>
    <property type="match status" value="1"/>
</dbReference>
<dbReference type="GO" id="GO:0005886">
    <property type="term" value="C:plasma membrane"/>
    <property type="evidence" value="ECO:0007669"/>
    <property type="project" value="TreeGrafter"/>
</dbReference>
<evidence type="ECO:0000256" key="1">
    <source>
        <dbReference type="ARBA" id="ARBA00022448"/>
    </source>
</evidence>
<dbReference type="Pfam" id="PF00005">
    <property type="entry name" value="ABC_tran"/>
    <property type="match status" value="1"/>
</dbReference>
<dbReference type="SUPFAM" id="SSF52540">
    <property type="entry name" value="P-loop containing nucleoside triphosphate hydrolases"/>
    <property type="match status" value="1"/>
</dbReference>
<dbReference type="InterPro" id="IPR027417">
    <property type="entry name" value="P-loop_NTPase"/>
</dbReference>
<feature type="domain" description="ABC transporter" evidence="4">
    <location>
        <begin position="8"/>
        <end position="239"/>
    </location>
</feature>
<keyword evidence="2" id="KW-0547">Nucleotide-binding</keyword>
<evidence type="ECO:0000259" key="4">
    <source>
        <dbReference type="PROSITE" id="PS50893"/>
    </source>
</evidence>
<dbReference type="PROSITE" id="PS00211">
    <property type="entry name" value="ABC_TRANSPORTER_1"/>
    <property type="match status" value="1"/>
</dbReference>
<evidence type="ECO:0000313" key="6">
    <source>
        <dbReference type="Proteomes" id="UP000029091"/>
    </source>
</evidence>
<comment type="caution">
    <text evidence="5">The sequence shown here is derived from an EMBL/GenBank/DDBJ whole genome shotgun (WGS) entry which is preliminary data.</text>
</comment>
<dbReference type="GO" id="GO:0016887">
    <property type="term" value="F:ATP hydrolysis activity"/>
    <property type="evidence" value="ECO:0007669"/>
    <property type="project" value="InterPro"/>
</dbReference>
<dbReference type="Proteomes" id="UP000029091">
    <property type="component" value="Unassembled WGS sequence"/>
</dbReference>
<sequence>MDNEHMLLELDHISKIYGDLHAVDDLSLTVPQGQWLAIVGSSGSGKTTLMNMIGCMDTPSKGSVMLEGRRLEDLNARQLADVRKNMIGLVFQKFYLVPHLTAVENVMVAQYYHSVVDEKQAMEALERVGLKERAHHLPGQLSGGEQQRVCIARALINCPKLILADEPTGNLDERNEKIVLDLFRQLHEQGTTIIVVTHDALVASCAQREIMLNHGVLVGEQWNDEEAKRAYEAAGGKPAFTGSAAEGAQNGGIAISFADPTKAAKTGDTDAANVAVAAGVADDTDVEPDVTKGEQA</sequence>
<keyword evidence="3 5" id="KW-0067">ATP-binding</keyword>
<protein>
    <submittedName>
        <fullName evidence="5">ABC transporter ATP-binding protein</fullName>
        <ecNumber evidence="5">3.6.3.28</ecNumber>
    </submittedName>
</protein>
<dbReference type="GO" id="GO:0005524">
    <property type="term" value="F:ATP binding"/>
    <property type="evidence" value="ECO:0007669"/>
    <property type="project" value="UniProtKB-KW"/>
</dbReference>
<name>A0A087DL85_BIFAD</name>
<evidence type="ECO:0000256" key="3">
    <source>
        <dbReference type="ARBA" id="ARBA00022840"/>
    </source>
</evidence>
<dbReference type="InterPro" id="IPR015854">
    <property type="entry name" value="ABC_transpr_LolD-like"/>
</dbReference>
<dbReference type="InterPro" id="IPR017911">
    <property type="entry name" value="MacB-like_ATP-bd"/>
</dbReference>
<dbReference type="GO" id="GO:0022857">
    <property type="term" value="F:transmembrane transporter activity"/>
    <property type="evidence" value="ECO:0007669"/>
    <property type="project" value="TreeGrafter"/>
</dbReference>
<proteinExistence type="predicted"/>
<dbReference type="InterPro" id="IPR017871">
    <property type="entry name" value="ABC_transporter-like_CS"/>
</dbReference>
<keyword evidence="1" id="KW-0813">Transport</keyword>
<dbReference type="EC" id="3.6.3.28" evidence="5"/>
<dbReference type="InterPro" id="IPR003439">
    <property type="entry name" value="ABC_transporter-like_ATP-bd"/>
</dbReference>
<evidence type="ECO:0000313" key="5">
    <source>
        <dbReference type="EMBL" id="KFI96285.1"/>
    </source>
</evidence>
<organism evidence="5 6">
    <name type="scientific">Bifidobacterium adolescentis JCM 15918</name>
    <dbReference type="NCBI Taxonomy" id="1437612"/>
    <lineage>
        <taxon>Bacteria</taxon>
        <taxon>Bacillati</taxon>
        <taxon>Actinomycetota</taxon>
        <taxon>Actinomycetes</taxon>
        <taxon>Bifidobacteriales</taxon>
        <taxon>Bifidobacteriaceae</taxon>
        <taxon>Bifidobacterium</taxon>
    </lineage>
</organism>
<dbReference type="SMART" id="SM00382">
    <property type="entry name" value="AAA"/>
    <property type="match status" value="1"/>
</dbReference>
<evidence type="ECO:0000256" key="2">
    <source>
        <dbReference type="ARBA" id="ARBA00022741"/>
    </source>
</evidence>
<dbReference type="FunFam" id="3.40.50.300:FF:000032">
    <property type="entry name" value="Export ABC transporter ATP-binding protein"/>
    <property type="match status" value="1"/>
</dbReference>
<dbReference type="InterPro" id="IPR003593">
    <property type="entry name" value="AAA+_ATPase"/>
</dbReference>
<keyword evidence="5" id="KW-0378">Hydrolase</keyword>
<dbReference type="EMBL" id="JGZQ01000008">
    <property type="protein sequence ID" value="KFI96285.1"/>
    <property type="molecule type" value="Genomic_DNA"/>
</dbReference>
<dbReference type="PROSITE" id="PS50893">
    <property type="entry name" value="ABC_TRANSPORTER_2"/>
    <property type="match status" value="1"/>
</dbReference>
<accession>A0A087DL85</accession>
<reference evidence="5 6" key="1">
    <citation type="submission" date="2014-03" db="EMBL/GenBank/DDBJ databases">
        <title>Genomics of Bifidobacteria.</title>
        <authorList>
            <person name="Ventura M."/>
            <person name="Milani C."/>
            <person name="Lugli G.A."/>
        </authorList>
    </citation>
    <scope>NUCLEOTIDE SEQUENCE [LARGE SCALE GENOMIC DNA]</scope>
    <source>
        <strain evidence="6">JCM 15918</strain>
    </source>
</reference>